<name>A0A2S7UUB2_9GAMM</name>
<evidence type="ECO:0000256" key="6">
    <source>
        <dbReference type="SAM" id="Phobius"/>
    </source>
</evidence>
<keyword evidence="3" id="KW-0862">Zinc</keyword>
<keyword evidence="3" id="KW-0864">Zinc transport</keyword>
<dbReference type="GO" id="GO:0005886">
    <property type="term" value="C:plasma membrane"/>
    <property type="evidence" value="ECO:0007669"/>
    <property type="project" value="TreeGrafter"/>
</dbReference>
<keyword evidence="2 6" id="KW-0812">Transmembrane</keyword>
<dbReference type="Gene3D" id="1.20.1510.10">
    <property type="entry name" value="Cation efflux protein transmembrane domain"/>
    <property type="match status" value="1"/>
</dbReference>
<accession>A0A2S7UUB2</accession>
<evidence type="ECO:0000256" key="1">
    <source>
        <dbReference type="ARBA" id="ARBA00004141"/>
    </source>
</evidence>
<feature type="domain" description="Cation efflux protein transmembrane" evidence="7">
    <location>
        <begin position="26"/>
        <end position="216"/>
    </location>
</feature>
<organism evidence="8 9">
    <name type="scientific">Psychrosphaera saromensis</name>
    <dbReference type="NCBI Taxonomy" id="716813"/>
    <lineage>
        <taxon>Bacteria</taxon>
        <taxon>Pseudomonadati</taxon>
        <taxon>Pseudomonadota</taxon>
        <taxon>Gammaproteobacteria</taxon>
        <taxon>Alteromonadales</taxon>
        <taxon>Pseudoalteromonadaceae</taxon>
        <taxon>Psychrosphaera</taxon>
    </lineage>
</organism>
<feature type="transmembrane region" description="Helical" evidence="6">
    <location>
        <begin position="91"/>
        <end position="110"/>
    </location>
</feature>
<dbReference type="NCBIfam" id="TIGR01297">
    <property type="entry name" value="CDF"/>
    <property type="match status" value="1"/>
</dbReference>
<feature type="transmembrane region" description="Helical" evidence="6">
    <location>
        <begin position="122"/>
        <end position="146"/>
    </location>
</feature>
<keyword evidence="9" id="KW-1185">Reference proteome</keyword>
<gene>
    <name evidence="8" type="ORF">BTO11_07765</name>
</gene>
<evidence type="ECO:0000256" key="4">
    <source>
        <dbReference type="ARBA" id="ARBA00022989"/>
    </source>
</evidence>
<reference evidence="8 9" key="1">
    <citation type="submission" date="2016-12" db="EMBL/GenBank/DDBJ databases">
        <title>Diversity of luminous bacteria.</title>
        <authorList>
            <person name="Yoshizawa S."/>
            <person name="Kogure K."/>
        </authorList>
    </citation>
    <scope>NUCLEOTIDE SEQUENCE [LARGE SCALE GENOMIC DNA]</scope>
    <source>
        <strain evidence="8 9">SA4-48</strain>
    </source>
</reference>
<evidence type="ECO:0000256" key="2">
    <source>
        <dbReference type="ARBA" id="ARBA00022692"/>
    </source>
</evidence>
<evidence type="ECO:0000259" key="7">
    <source>
        <dbReference type="Pfam" id="PF01545"/>
    </source>
</evidence>
<dbReference type="InterPro" id="IPR002524">
    <property type="entry name" value="Cation_efflux"/>
</dbReference>
<dbReference type="OrthoDB" id="9809646at2"/>
<dbReference type="InterPro" id="IPR050681">
    <property type="entry name" value="CDF/SLC30A"/>
</dbReference>
<sequence length="306" mass="33366">MGHNHSHHHGHSHSHHGHSHDGKLSIAVFINILLTVVQIIGGLVSGSLSLIADALHNLSDAGAIVIAIVARKVARRPASKEMTYGFKRAEILGALINSTTLIIVGLYLVYEAVSSYFNPEPIDGWIVVWIATIALLIDTATAWLTYKSGAKDNLNLKAAFIHNLSDAFASVVVIVAGTLIILYQWYVVDLIATIAISIYVIYHGLSLAKQSINILMQAAPEGIDVDELCNQIESLTNIEKVHHIHVWQLDDNETLLEASLSLQEQASSGSLLQVKQLLAMQYAIKHSTIEIVFDKGTEEGNCYQLG</sequence>
<keyword evidence="3" id="KW-0406">Ion transport</keyword>
<keyword evidence="3" id="KW-0813">Transport</keyword>
<dbReference type="RefSeq" id="WP_105052059.1">
    <property type="nucleotide sequence ID" value="NZ_BMYG01000002.1"/>
</dbReference>
<dbReference type="Pfam" id="PF01545">
    <property type="entry name" value="Cation_efflux"/>
    <property type="match status" value="1"/>
</dbReference>
<evidence type="ECO:0000313" key="9">
    <source>
        <dbReference type="Proteomes" id="UP000239007"/>
    </source>
</evidence>
<dbReference type="EMBL" id="MSCH01000003">
    <property type="protein sequence ID" value="PQJ53574.1"/>
    <property type="molecule type" value="Genomic_DNA"/>
</dbReference>
<protein>
    <submittedName>
        <fullName evidence="8">Cation transporter</fullName>
    </submittedName>
</protein>
<evidence type="ECO:0000256" key="5">
    <source>
        <dbReference type="ARBA" id="ARBA00023136"/>
    </source>
</evidence>
<evidence type="ECO:0000313" key="8">
    <source>
        <dbReference type="EMBL" id="PQJ53574.1"/>
    </source>
</evidence>
<keyword evidence="5 6" id="KW-0472">Membrane</keyword>
<keyword evidence="4 6" id="KW-1133">Transmembrane helix</keyword>
<dbReference type="AlphaFoldDB" id="A0A2S7UUB2"/>
<dbReference type="Proteomes" id="UP000239007">
    <property type="component" value="Unassembled WGS sequence"/>
</dbReference>
<feature type="transmembrane region" description="Helical" evidence="6">
    <location>
        <begin position="24"/>
        <end position="44"/>
    </location>
</feature>
<dbReference type="InterPro" id="IPR027469">
    <property type="entry name" value="Cation_efflux_TMD_sf"/>
</dbReference>
<dbReference type="PANTHER" id="PTHR11562:SF17">
    <property type="entry name" value="RE54080P-RELATED"/>
    <property type="match status" value="1"/>
</dbReference>
<dbReference type="GO" id="GO:0005385">
    <property type="term" value="F:zinc ion transmembrane transporter activity"/>
    <property type="evidence" value="ECO:0007669"/>
    <property type="project" value="TreeGrafter"/>
</dbReference>
<evidence type="ECO:0000256" key="3">
    <source>
        <dbReference type="ARBA" id="ARBA00022906"/>
    </source>
</evidence>
<feature type="transmembrane region" description="Helical" evidence="6">
    <location>
        <begin position="191"/>
        <end position="208"/>
    </location>
</feature>
<dbReference type="PANTHER" id="PTHR11562">
    <property type="entry name" value="CATION EFFLUX PROTEIN/ ZINC TRANSPORTER"/>
    <property type="match status" value="1"/>
</dbReference>
<feature type="transmembrane region" description="Helical" evidence="6">
    <location>
        <begin position="167"/>
        <end position="185"/>
    </location>
</feature>
<comment type="subcellular location">
    <subcellularLocation>
        <location evidence="1">Membrane</location>
        <topology evidence="1">Multi-pass membrane protein</topology>
    </subcellularLocation>
</comment>
<comment type="caution">
    <text evidence="8">The sequence shown here is derived from an EMBL/GenBank/DDBJ whole genome shotgun (WGS) entry which is preliminary data.</text>
</comment>
<dbReference type="InterPro" id="IPR058533">
    <property type="entry name" value="Cation_efflux_TM"/>
</dbReference>
<dbReference type="SUPFAM" id="SSF161111">
    <property type="entry name" value="Cation efflux protein transmembrane domain-like"/>
    <property type="match status" value="1"/>
</dbReference>
<proteinExistence type="predicted"/>